<keyword evidence="2" id="KW-1185">Reference proteome</keyword>
<reference evidence="1 2" key="1">
    <citation type="submission" date="2021-06" db="EMBL/GenBank/DDBJ databases">
        <authorList>
            <person name="Palmer J.M."/>
        </authorList>
    </citation>
    <scope>NUCLEOTIDE SEQUENCE [LARGE SCALE GENOMIC DNA]</scope>
    <source>
        <strain evidence="1 2">AS_MEX2019</strain>
        <tissue evidence="1">Muscle</tissue>
    </source>
</reference>
<dbReference type="EMBL" id="JAHRIP010002057">
    <property type="protein sequence ID" value="MEQ2280720.1"/>
    <property type="molecule type" value="Genomic_DNA"/>
</dbReference>
<evidence type="ECO:0008006" key="3">
    <source>
        <dbReference type="Google" id="ProtNLM"/>
    </source>
</evidence>
<accession>A0ABV0XGY3</accession>
<protein>
    <recommendedName>
        <fullName evidence="3">Secreted protein</fullName>
    </recommendedName>
</protein>
<organism evidence="1 2">
    <name type="scientific">Ameca splendens</name>
    <dbReference type="NCBI Taxonomy" id="208324"/>
    <lineage>
        <taxon>Eukaryota</taxon>
        <taxon>Metazoa</taxon>
        <taxon>Chordata</taxon>
        <taxon>Craniata</taxon>
        <taxon>Vertebrata</taxon>
        <taxon>Euteleostomi</taxon>
        <taxon>Actinopterygii</taxon>
        <taxon>Neopterygii</taxon>
        <taxon>Teleostei</taxon>
        <taxon>Neoteleostei</taxon>
        <taxon>Acanthomorphata</taxon>
        <taxon>Ovalentaria</taxon>
        <taxon>Atherinomorphae</taxon>
        <taxon>Cyprinodontiformes</taxon>
        <taxon>Goodeidae</taxon>
        <taxon>Ameca</taxon>
    </lineage>
</organism>
<gene>
    <name evidence="1" type="ORF">AMECASPLE_022804</name>
</gene>
<comment type="caution">
    <text evidence="1">The sequence shown here is derived from an EMBL/GenBank/DDBJ whole genome shotgun (WGS) entry which is preliminary data.</text>
</comment>
<name>A0ABV0XGY3_9TELE</name>
<evidence type="ECO:0000313" key="2">
    <source>
        <dbReference type="Proteomes" id="UP001469553"/>
    </source>
</evidence>
<proteinExistence type="predicted"/>
<dbReference type="Proteomes" id="UP001469553">
    <property type="component" value="Unassembled WGS sequence"/>
</dbReference>
<sequence>MKERGSRCWAVFLPLMHTTDTLLMNSATRGQPRLPLCISPSIHLFLHPAAHLASQASFYMSSHPSISESIHLSILLAQHVSNHKAKYPISY</sequence>
<evidence type="ECO:0000313" key="1">
    <source>
        <dbReference type="EMBL" id="MEQ2280720.1"/>
    </source>
</evidence>